<dbReference type="CDD" id="cd07377">
    <property type="entry name" value="WHTH_GntR"/>
    <property type="match status" value="1"/>
</dbReference>
<dbReference type="PANTHER" id="PTHR46577">
    <property type="entry name" value="HTH-TYPE TRANSCRIPTIONAL REGULATORY PROTEIN GABR"/>
    <property type="match status" value="1"/>
</dbReference>
<accession>A0ABQ2L7N2</accession>
<dbReference type="Gene3D" id="3.40.640.10">
    <property type="entry name" value="Type I PLP-dependent aspartate aminotransferase-like (Major domain)"/>
    <property type="match status" value="1"/>
</dbReference>
<dbReference type="Pfam" id="PF00155">
    <property type="entry name" value="Aminotran_1_2"/>
    <property type="match status" value="1"/>
</dbReference>
<evidence type="ECO:0000256" key="5">
    <source>
        <dbReference type="ARBA" id="ARBA00023015"/>
    </source>
</evidence>
<proteinExistence type="inferred from homology"/>
<keyword evidence="6" id="KW-0238">DNA-binding</keyword>
<organism evidence="9 10">
    <name type="scientific">Saccharibacillus kuerlensis</name>
    <dbReference type="NCBI Taxonomy" id="459527"/>
    <lineage>
        <taxon>Bacteria</taxon>
        <taxon>Bacillati</taxon>
        <taxon>Bacillota</taxon>
        <taxon>Bacilli</taxon>
        <taxon>Bacillales</taxon>
        <taxon>Paenibacillaceae</taxon>
        <taxon>Saccharibacillus</taxon>
    </lineage>
</organism>
<dbReference type="InterPro" id="IPR015422">
    <property type="entry name" value="PyrdxlP-dep_Trfase_small"/>
</dbReference>
<dbReference type="InterPro" id="IPR036388">
    <property type="entry name" value="WH-like_DNA-bd_sf"/>
</dbReference>
<comment type="similarity">
    <text evidence="2">In the C-terminal section; belongs to the class-I pyridoxal-phosphate-dependent aminotransferase family.</text>
</comment>
<dbReference type="InterPro" id="IPR015424">
    <property type="entry name" value="PyrdxlP-dep_Trfase"/>
</dbReference>
<feature type="domain" description="HTH gntR-type" evidence="8">
    <location>
        <begin position="11"/>
        <end position="79"/>
    </location>
</feature>
<dbReference type="EMBL" id="BMLN01000011">
    <property type="protein sequence ID" value="GGO06204.1"/>
    <property type="molecule type" value="Genomic_DNA"/>
</dbReference>
<evidence type="ECO:0000256" key="7">
    <source>
        <dbReference type="ARBA" id="ARBA00023163"/>
    </source>
</evidence>
<evidence type="ECO:0000256" key="2">
    <source>
        <dbReference type="ARBA" id="ARBA00005384"/>
    </source>
</evidence>
<dbReference type="InterPro" id="IPR015421">
    <property type="entry name" value="PyrdxlP-dep_Trfase_major"/>
</dbReference>
<sequence>MFNDFRTESDSPAYIQLKVYIETLITQGVMPLHHKLPSTRELAGLLGVSRTTVISAYEALERTGWIEAVKGRGNFVSRAAVHLEEPPSIIDWTERLGPQAFLSEEMDLMKHGIKWEKGMIAFTSIAPDERLFDMAGVKRAFLDRMALEGNVLMNYGYAQGYRPLMEYLLGYMRGKGVETEGKDILITNGFTEGFDLLLTAIGQRSGRILCENPTHHTAVKMMKLHGFKPVGVSMEHDGMNMDELRRTLDEGGFDLAYLTPSYHNPTGIVTSPEKRMELLRLLGEHEVPVVEDGFNEELRYSGAHAAPLIACAGIGNSVAYVGSFSKILFPGIRVGWIVADRKLIGYLESLKRARTIHTSTLDQALLFQYLHNGNFERYLKRARTEYKRKYELAVQGCREHIPMKNLSGEGGLHVFVELEETLDARAVLEDCRLRGVVFTPGDIFFTNGRGKNTMRIGFSRVPEDRITEGLRIIGEVVNKHLEDSGILSDPGKGGGSYE</sequence>
<dbReference type="PANTHER" id="PTHR46577:SF1">
    <property type="entry name" value="HTH-TYPE TRANSCRIPTIONAL REGULATORY PROTEIN GABR"/>
    <property type="match status" value="1"/>
</dbReference>
<evidence type="ECO:0000256" key="3">
    <source>
        <dbReference type="ARBA" id="ARBA00022576"/>
    </source>
</evidence>
<comment type="caution">
    <text evidence="9">The sequence shown here is derived from an EMBL/GenBank/DDBJ whole genome shotgun (WGS) entry which is preliminary data.</text>
</comment>
<gene>
    <name evidence="9" type="ORF">GCM10010969_33360</name>
</gene>
<evidence type="ECO:0000313" key="10">
    <source>
        <dbReference type="Proteomes" id="UP000606653"/>
    </source>
</evidence>
<keyword evidence="4" id="KW-0663">Pyridoxal phosphate</keyword>
<evidence type="ECO:0000313" key="9">
    <source>
        <dbReference type="EMBL" id="GGO06204.1"/>
    </source>
</evidence>
<evidence type="ECO:0000256" key="1">
    <source>
        <dbReference type="ARBA" id="ARBA00001933"/>
    </source>
</evidence>
<name>A0ABQ2L7N2_9BACL</name>
<dbReference type="InterPro" id="IPR051446">
    <property type="entry name" value="HTH_trans_reg/aminotransferase"/>
</dbReference>
<keyword evidence="7" id="KW-0804">Transcription</keyword>
<dbReference type="CDD" id="cd00609">
    <property type="entry name" value="AAT_like"/>
    <property type="match status" value="1"/>
</dbReference>
<keyword evidence="3" id="KW-0032">Aminotransferase</keyword>
<dbReference type="InterPro" id="IPR004839">
    <property type="entry name" value="Aminotransferase_I/II_large"/>
</dbReference>
<comment type="cofactor">
    <cofactor evidence="1">
        <name>pyridoxal 5'-phosphate</name>
        <dbReference type="ChEBI" id="CHEBI:597326"/>
    </cofactor>
</comment>
<dbReference type="SUPFAM" id="SSF53383">
    <property type="entry name" value="PLP-dependent transferases"/>
    <property type="match status" value="1"/>
</dbReference>
<dbReference type="Gene3D" id="1.10.10.10">
    <property type="entry name" value="Winged helix-like DNA-binding domain superfamily/Winged helix DNA-binding domain"/>
    <property type="match status" value="1"/>
</dbReference>
<dbReference type="Pfam" id="PF00392">
    <property type="entry name" value="GntR"/>
    <property type="match status" value="1"/>
</dbReference>
<keyword evidence="3" id="KW-0808">Transferase</keyword>
<evidence type="ECO:0000259" key="8">
    <source>
        <dbReference type="PROSITE" id="PS50949"/>
    </source>
</evidence>
<dbReference type="SUPFAM" id="SSF46785">
    <property type="entry name" value="Winged helix' DNA-binding domain"/>
    <property type="match status" value="1"/>
</dbReference>
<dbReference type="Proteomes" id="UP000606653">
    <property type="component" value="Unassembled WGS sequence"/>
</dbReference>
<keyword evidence="5" id="KW-0805">Transcription regulation</keyword>
<protein>
    <submittedName>
        <fullName evidence="9">GntR family transcriptional regulator</fullName>
    </submittedName>
</protein>
<dbReference type="SMART" id="SM00345">
    <property type="entry name" value="HTH_GNTR"/>
    <property type="match status" value="1"/>
</dbReference>
<evidence type="ECO:0000256" key="4">
    <source>
        <dbReference type="ARBA" id="ARBA00022898"/>
    </source>
</evidence>
<dbReference type="Gene3D" id="3.90.1150.10">
    <property type="entry name" value="Aspartate Aminotransferase, domain 1"/>
    <property type="match status" value="1"/>
</dbReference>
<dbReference type="PROSITE" id="PS50949">
    <property type="entry name" value="HTH_GNTR"/>
    <property type="match status" value="1"/>
</dbReference>
<keyword evidence="10" id="KW-1185">Reference proteome</keyword>
<dbReference type="PRINTS" id="PR00035">
    <property type="entry name" value="HTHGNTR"/>
</dbReference>
<reference evidence="10" key="1">
    <citation type="journal article" date="2019" name="Int. J. Syst. Evol. Microbiol.">
        <title>The Global Catalogue of Microorganisms (GCM) 10K type strain sequencing project: providing services to taxonomists for standard genome sequencing and annotation.</title>
        <authorList>
            <consortium name="The Broad Institute Genomics Platform"/>
            <consortium name="The Broad Institute Genome Sequencing Center for Infectious Disease"/>
            <person name="Wu L."/>
            <person name="Ma J."/>
        </authorList>
    </citation>
    <scope>NUCLEOTIDE SEQUENCE [LARGE SCALE GENOMIC DNA]</scope>
    <source>
        <strain evidence="10">CGMCC 1.6964</strain>
    </source>
</reference>
<evidence type="ECO:0000256" key="6">
    <source>
        <dbReference type="ARBA" id="ARBA00023125"/>
    </source>
</evidence>
<dbReference type="RefSeq" id="WP_018977419.1">
    <property type="nucleotide sequence ID" value="NZ_BMLN01000011.1"/>
</dbReference>
<dbReference type="InterPro" id="IPR036390">
    <property type="entry name" value="WH_DNA-bd_sf"/>
</dbReference>
<dbReference type="InterPro" id="IPR000524">
    <property type="entry name" value="Tscrpt_reg_HTH_GntR"/>
</dbReference>